<protein>
    <submittedName>
        <fullName evidence="1">Uncharacterized protein</fullName>
    </submittedName>
</protein>
<comment type="caution">
    <text evidence="1">The sequence shown here is derived from an EMBL/GenBank/DDBJ whole genome shotgun (WGS) entry which is preliminary data.</text>
</comment>
<accession>C6M353</accession>
<evidence type="ECO:0000313" key="2">
    <source>
        <dbReference type="Proteomes" id="UP000005365"/>
    </source>
</evidence>
<dbReference type="AlphaFoldDB" id="C6M353"/>
<proteinExistence type="predicted"/>
<reference evidence="1" key="1">
    <citation type="submission" date="2009-07" db="EMBL/GenBank/DDBJ databases">
        <authorList>
            <person name="Weinstock G."/>
            <person name="Sodergren E."/>
            <person name="Clifton S."/>
            <person name="Fulton L."/>
            <person name="Fulton B."/>
            <person name="Courtney L."/>
            <person name="Fronick C."/>
            <person name="Harrison M."/>
            <person name="Strong C."/>
            <person name="Farmer C."/>
            <person name="Delahaunty K."/>
            <person name="Markovic C."/>
            <person name="Hall O."/>
            <person name="Minx P."/>
            <person name="Tomlinson C."/>
            <person name="Mitreva M."/>
            <person name="Nelson J."/>
            <person name="Hou S."/>
            <person name="Wollam A."/>
            <person name="Pepin K.H."/>
            <person name="Johnson M."/>
            <person name="Bhonagiri V."/>
            <person name="Nash W.E."/>
            <person name="Warren W."/>
            <person name="Chinwalla A."/>
            <person name="Mardis E.R."/>
            <person name="Wilson R.K."/>
        </authorList>
    </citation>
    <scope>NUCLEOTIDE SEQUENCE [LARGE SCALE GENOMIC DNA]</scope>
    <source>
        <strain evidence="1">ATCC 29256</strain>
    </source>
</reference>
<organism evidence="1 2">
    <name type="scientific">Neisseria sicca ATCC 29256</name>
    <dbReference type="NCBI Taxonomy" id="547045"/>
    <lineage>
        <taxon>Bacteria</taxon>
        <taxon>Pseudomonadati</taxon>
        <taxon>Pseudomonadota</taxon>
        <taxon>Betaproteobacteria</taxon>
        <taxon>Neisseriales</taxon>
        <taxon>Neisseriaceae</taxon>
        <taxon>Neisseria</taxon>
    </lineage>
</organism>
<name>C6M353_NEISI</name>
<dbReference type="EMBL" id="ACKO02000004">
    <property type="protein sequence ID" value="EET45317.1"/>
    <property type="molecule type" value="Genomic_DNA"/>
</dbReference>
<gene>
    <name evidence="1" type="ORF">NEISICOT_00944</name>
</gene>
<dbReference type="Proteomes" id="UP000005365">
    <property type="component" value="Unassembled WGS sequence"/>
</dbReference>
<keyword evidence="2" id="KW-1185">Reference proteome</keyword>
<evidence type="ECO:0000313" key="1">
    <source>
        <dbReference type="EMBL" id="EET45317.1"/>
    </source>
</evidence>
<sequence>MNHRERGRLKENWEKPDFKTTGLSRLDKRRKIHYIVPLDINTYCILCFRMEKAHDECTD</sequence>